<dbReference type="InterPro" id="IPR050774">
    <property type="entry name" value="KCMF1/Dystrophin"/>
</dbReference>
<evidence type="ECO:0000256" key="1">
    <source>
        <dbReference type="ARBA" id="ARBA00004413"/>
    </source>
</evidence>
<evidence type="ECO:0000256" key="4">
    <source>
        <dbReference type="ARBA" id="ARBA00022837"/>
    </source>
</evidence>
<dbReference type="EMBL" id="GECZ01029887">
    <property type="protein sequence ID" value="JAS39882.1"/>
    <property type="molecule type" value="Transcribed_RNA"/>
</dbReference>
<name>A0A1B6EPL6_9HEMI</name>
<keyword evidence="4" id="KW-0106">Calcium</keyword>
<protein>
    <submittedName>
        <fullName evidence="7">Uncharacterized protein</fullName>
    </submittedName>
</protein>
<dbReference type="GO" id="GO:0005886">
    <property type="term" value="C:plasma membrane"/>
    <property type="evidence" value="ECO:0007669"/>
    <property type="project" value="TreeGrafter"/>
</dbReference>
<dbReference type="GO" id="GO:0045202">
    <property type="term" value="C:synapse"/>
    <property type="evidence" value="ECO:0007669"/>
    <property type="project" value="GOC"/>
</dbReference>
<feature type="compositionally biased region" description="Polar residues" evidence="6">
    <location>
        <begin position="89"/>
        <end position="99"/>
    </location>
</feature>
<evidence type="ECO:0000256" key="2">
    <source>
        <dbReference type="ARBA" id="ARBA00004496"/>
    </source>
</evidence>
<organism evidence="7">
    <name type="scientific">Cuerna arida</name>
    <dbReference type="NCBI Taxonomy" id="1464854"/>
    <lineage>
        <taxon>Eukaryota</taxon>
        <taxon>Metazoa</taxon>
        <taxon>Ecdysozoa</taxon>
        <taxon>Arthropoda</taxon>
        <taxon>Hexapoda</taxon>
        <taxon>Insecta</taxon>
        <taxon>Pterygota</taxon>
        <taxon>Neoptera</taxon>
        <taxon>Paraneoptera</taxon>
        <taxon>Hemiptera</taxon>
        <taxon>Auchenorrhyncha</taxon>
        <taxon>Membracoidea</taxon>
        <taxon>Cicadellidae</taxon>
        <taxon>Cicadellinae</taxon>
        <taxon>Proconiini</taxon>
        <taxon>Cuerna</taxon>
    </lineage>
</organism>
<evidence type="ECO:0000256" key="5">
    <source>
        <dbReference type="ARBA" id="ARBA00023212"/>
    </source>
</evidence>
<accession>A0A1B6EPL6</accession>
<reference evidence="7" key="1">
    <citation type="submission" date="2015-11" db="EMBL/GenBank/DDBJ databases">
        <title>De novo transcriptome assembly of four potential Pierce s Disease insect vectors from Arizona vineyards.</title>
        <authorList>
            <person name="Tassone E.E."/>
        </authorList>
    </citation>
    <scope>NUCLEOTIDE SEQUENCE</scope>
</reference>
<dbReference type="GO" id="GO:0099536">
    <property type="term" value="P:synaptic signaling"/>
    <property type="evidence" value="ECO:0007669"/>
    <property type="project" value="TreeGrafter"/>
</dbReference>
<gene>
    <name evidence="7" type="ORF">g.50205</name>
</gene>
<feature type="non-terminal residue" evidence="7">
    <location>
        <position position="123"/>
    </location>
</feature>
<sequence length="123" mass="14632">QYPFMRPNYADRSNGYVPDDEHKLIAKYCHSLNNKTDFDYGDHINSLCSPGQLIVAINEEQREELQSIIRNLEIENESLQQEYDRLKTHQMNSRNVSDSEYSENEQEMINEAKKLRQHKNRLE</sequence>
<evidence type="ECO:0000256" key="6">
    <source>
        <dbReference type="SAM" id="MobiDB-lite"/>
    </source>
</evidence>
<proteinExistence type="predicted"/>
<evidence type="ECO:0000256" key="3">
    <source>
        <dbReference type="ARBA" id="ARBA00022490"/>
    </source>
</evidence>
<dbReference type="AlphaFoldDB" id="A0A1B6EPL6"/>
<keyword evidence="3" id="KW-0963">Cytoplasm</keyword>
<evidence type="ECO:0000313" key="7">
    <source>
        <dbReference type="EMBL" id="JAS39882.1"/>
    </source>
</evidence>
<feature type="compositionally biased region" description="Basic and acidic residues" evidence="6">
    <location>
        <begin position="110"/>
        <end position="123"/>
    </location>
</feature>
<keyword evidence="5" id="KW-0206">Cytoskeleton</keyword>
<dbReference type="PANTHER" id="PTHR12268:SF14">
    <property type="entry name" value="DYSTROPHIN-1"/>
    <property type="match status" value="1"/>
</dbReference>
<feature type="region of interest" description="Disordered" evidence="6">
    <location>
        <begin position="87"/>
        <end position="123"/>
    </location>
</feature>
<feature type="non-terminal residue" evidence="7">
    <location>
        <position position="1"/>
    </location>
</feature>
<comment type="subcellular location">
    <subcellularLocation>
        <location evidence="1">Cell membrane</location>
        <topology evidence="1">Peripheral membrane protein</topology>
        <orientation evidence="1">Cytoplasmic side</orientation>
    </subcellularLocation>
    <subcellularLocation>
        <location evidence="2">Cytoplasm</location>
    </subcellularLocation>
</comment>
<dbReference type="PANTHER" id="PTHR12268">
    <property type="entry name" value="E3 UBIQUITIN-PROTEIN LIGASE KCMF1"/>
    <property type="match status" value="1"/>
</dbReference>